<keyword evidence="4" id="KW-1185">Reference proteome</keyword>
<evidence type="ECO:0000256" key="2">
    <source>
        <dbReference type="SAM" id="Phobius"/>
    </source>
</evidence>
<dbReference type="Proteomes" id="UP001642484">
    <property type="component" value="Unassembled WGS sequence"/>
</dbReference>
<dbReference type="EMBL" id="CAXAMN010024117">
    <property type="protein sequence ID" value="CAK9083844.1"/>
    <property type="molecule type" value="Genomic_DNA"/>
</dbReference>
<gene>
    <name evidence="3" type="ORF">CCMP2556_LOCUS40841</name>
</gene>
<organism evidence="3 4">
    <name type="scientific">Durusdinium trenchii</name>
    <dbReference type="NCBI Taxonomy" id="1381693"/>
    <lineage>
        <taxon>Eukaryota</taxon>
        <taxon>Sar</taxon>
        <taxon>Alveolata</taxon>
        <taxon>Dinophyceae</taxon>
        <taxon>Suessiales</taxon>
        <taxon>Symbiodiniaceae</taxon>
        <taxon>Durusdinium</taxon>
    </lineage>
</organism>
<accession>A0ABP0Q7A1</accession>
<evidence type="ECO:0000313" key="4">
    <source>
        <dbReference type="Proteomes" id="UP001642484"/>
    </source>
</evidence>
<keyword evidence="2" id="KW-0812">Transmembrane</keyword>
<evidence type="ECO:0000313" key="3">
    <source>
        <dbReference type="EMBL" id="CAK9083844.1"/>
    </source>
</evidence>
<keyword evidence="2" id="KW-0472">Membrane</keyword>
<feature type="transmembrane region" description="Helical" evidence="2">
    <location>
        <begin position="103"/>
        <end position="123"/>
    </location>
</feature>
<sequence>MACTHCAAQPFLTALLSDLRHPTGRCNGGRIGLRGSVPKAAAAGEGDPQEGESSCQESQEGGRDALLVGLLGEPCRSRRRRTSAVGFRPRQGQGKNFLSPSEWNYFLILSGVLVLLTSVIFAWKMSPWGRVRWGPQMSAAQLRRVCLFDLGFSEQENLAACPGAQVVVTIDAEMPNESSEKSQAQVTTGQRIAPIAAALMKCARTQEQGLEILQAVQQGGVAPLEISCSAEELELAYQRCVPIWERNQEKDIEELVPIRSDAGFWSKRCDSRVATPCRV</sequence>
<comment type="caution">
    <text evidence="3">The sequence shown here is derived from an EMBL/GenBank/DDBJ whole genome shotgun (WGS) entry which is preliminary data.</text>
</comment>
<name>A0ABP0Q7A1_9DINO</name>
<keyword evidence="2" id="KW-1133">Transmembrane helix</keyword>
<reference evidence="3 4" key="1">
    <citation type="submission" date="2024-02" db="EMBL/GenBank/DDBJ databases">
        <authorList>
            <person name="Chen Y."/>
            <person name="Shah S."/>
            <person name="Dougan E. K."/>
            <person name="Thang M."/>
            <person name="Chan C."/>
        </authorList>
    </citation>
    <scope>NUCLEOTIDE SEQUENCE [LARGE SCALE GENOMIC DNA]</scope>
</reference>
<protein>
    <submittedName>
        <fullName evidence="3">Uncharacterized protein</fullName>
    </submittedName>
</protein>
<evidence type="ECO:0000256" key="1">
    <source>
        <dbReference type="SAM" id="MobiDB-lite"/>
    </source>
</evidence>
<feature type="region of interest" description="Disordered" evidence="1">
    <location>
        <begin position="39"/>
        <end position="58"/>
    </location>
</feature>
<proteinExistence type="predicted"/>